<dbReference type="Gene3D" id="3.10.350.10">
    <property type="entry name" value="LysM domain"/>
    <property type="match status" value="2"/>
</dbReference>
<dbReference type="GO" id="GO:0008061">
    <property type="term" value="F:chitin binding"/>
    <property type="evidence" value="ECO:0007669"/>
    <property type="project" value="UniProtKB-KW"/>
</dbReference>
<dbReference type="HOGENOM" id="CLU_010591_6_1_1"/>
<accession>A8P807</accession>
<feature type="domain" description="LysM" evidence="4">
    <location>
        <begin position="27"/>
        <end position="75"/>
    </location>
</feature>
<dbReference type="SUPFAM" id="SSF54106">
    <property type="entry name" value="LysM domain"/>
    <property type="match status" value="2"/>
</dbReference>
<dbReference type="eggNOG" id="ENOG502S7VN">
    <property type="taxonomic scope" value="Eukaryota"/>
</dbReference>
<name>A8P807_COPC7</name>
<evidence type="ECO:0000259" key="4">
    <source>
        <dbReference type="PROSITE" id="PS51782"/>
    </source>
</evidence>
<sequence length="132" mass="13840">MFSFSKLVALAVVATGIVDAQLPPCTRTYEVQAGDTCDKIADSQGVSSFQIAAVNPLTVINAECSNLWVGQIICLAREGFDCSPVVTVSEGDTCVSIATAAGITYAKVLENNPNVNEFCSNIYPGLVLCTQA</sequence>
<dbReference type="GeneID" id="6016085"/>
<dbReference type="OMA" id="SIDANCD"/>
<keyword evidence="3" id="KW-0732">Signal</keyword>
<evidence type="ECO:0000313" key="5">
    <source>
        <dbReference type="EMBL" id="EAU82374.2"/>
    </source>
</evidence>
<comment type="caution">
    <text evidence="5">The sequence shown here is derived from an EMBL/GenBank/DDBJ whole genome shotgun (WGS) entry which is preliminary data.</text>
</comment>
<dbReference type="PROSITE" id="PS51782">
    <property type="entry name" value="LYSM"/>
    <property type="match status" value="2"/>
</dbReference>
<dbReference type="OrthoDB" id="5985073at2759"/>
<dbReference type="VEuPathDB" id="FungiDB:CC1G_06684"/>
<feature type="signal peptide" evidence="3">
    <location>
        <begin position="1"/>
        <end position="20"/>
    </location>
</feature>
<evidence type="ECO:0000256" key="2">
    <source>
        <dbReference type="ARBA" id="ARBA00023026"/>
    </source>
</evidence>
<evidence type="ECO:0000256" key="1">
    <source>
        <dbReference type="ARBA" id="ARBA00022669"/>
    </source>
</evidence>
<dbReference type="PANTHER" id="PTHR34997:SF1">
    <property type="entry name" value="PEPTIDOGLYCAN-BINDING LYSIN DOMAIN"/>
    <property type="match status" value="1"/>
</dbReference>
<keyword evidence="1" id="KW-0147">Chitin-binding</keyword>
<evidence type="ECO:0000313" key="6">
    <source>
        <dbReference type="Proteomes" id="UP000001861"/>
    </source>
</evidence>
<dbReference type="STRING" id="240176.A8P807"/>
<dbReference type="SMART" id="SM00257">
    <property type="entry name" value="LysM"/>
    <property type="match status" value="2"/>
</dbReference>
<dbReference type="RefSeq" id="XP_001839471.2">
    <property type="nucleotide sequence ID" value="XM_001839419.2"/>
</dbReference>
<dbReference type="PANTHER" id="PTHR34997">
    <property type="entry name" value="AM15"/>
    <property type="match status" value="1"/>
</dbReference>
<dbReference type="InterPro" id="IPR036779">
    <property type="entry name" value="LysM_dom_sf"/>
</dbReference>
<dbReference type="InterPro" id="IPR018392">
    <property type="entry name" value="LysM"/>
</dbReference>
<dbReference type="EMBL" id="AACS02000005">
    <property type="protein sequence ID" value="EAU82374.2"/>
    <property type="molecule type" value="Genomic_DNA"/>
</dbReference>
<dbReference type="InParanoid" id="A8P807"/>
<evidence type="ECO:0000256" key="3">
    <source>
        <dbReference type="SAM" id="SignalP"/>
    </source>
</evidence>
<feature type="chain" id="PRO_5002727697" description="LysM domain-containing protein" evidence="3">
    <location>
        <begin position="21"/>
        <end position="132"/>
    </location>
</feature>
<reference evidence="5 6" key="1">
    <citation type="journal article" date="2010" name="Proc. Natl. Acad. Sci. U.S.A.">
        <title>Insights into evolution of multicellular fungi from the assembled chromosomes of the mushroom Coprinopsis cinerea (Coprinus cinereus).</title>
        <authorList>
            <person name="Stajich J.E."/>
            <person name="Wilke S.K."/>
            <person name="Ahren D."/>
            <person name="Au C.H."/>
            <person name="Birren B.W."/>
            <person name="Borodovsky M."/>
            <person name="Burns C."/>
            <person name="Canback B."/>
            <person name="Casselton L.A."/>
            <person name="Cheng C.K."/>
            <person name="Deng J."/>
            <person name="Dietrich F.S."/>
            <person name="Fargo D.C."/>
            <person name="Farman M.L."/>
            <person name="Gathman A.C."/>
            <person name="Goldberg J."/>
            <person name="Guigo R."/>
            <person name="Hoegger P.J."/>
            <person name="Hooker J.B."/>
            <person name="Huggins A."/>
            <person name="James T.Y."/>
            <person name="Kamada T."/>
            <person name="Kilaru S."/>
            <person name="Kodira C."/>
            <person name="Kues U."/>
            <person name="Kupfer D."/>
            <person name="Kwan H.S."/>
            <person name="Lomsadze A."/>
            <person name="Li W."/>
            <person name="Lilly W.W."/>
            <person name="Ma L.J."/>
            <person name="Mackey A.J."/>
            <person name="Manning G."/>
            <person name="Martin F."/>
            <person name="Muraguchi H."/>
            <person name="Natvig D.O."/>
            <person name="Palmerini H."/>
            <person name="Ramesh M.A."/>
            <person name="Rehmeyer C.J."/>
            <person name="Roe B.A."/>
            <person name="Shenoy N."/>
            <person name="Stanke M."/>
            <person name="Ter-Hovhannisyan V."/>
            <person name="Tunlid A."/>
            <person name="Velagapudi R."/>
            <person name="Vision T.J."/>
            <person name="Zeng Q."/>
            <person name="Zolan M.E."/>
            <person name="Pukkila P.J."/>
        </authorList>
    </citation>
    <scope>NUCLEOTIDE SEQUENCE [LARGE SCALE GENOMIC DNA]</scope>
    <source>
        <strain evidence="6">Okayama-7 / 130 / ATCC MYA-4618 / FGSC 9003</strain>
    </source>
</reference>
<dbReference type="Pfam" id="PF01476">
    <property type="entry name" value="LysM"/>
    <property type="match status" value="2"/>
</dbReference>
<proteinExistence type="predicted"/>
<keyword evidence="6" id="KW-1185">Reference proteome</keyword>
<dbReference type="Proteomes" id="UP000001861">
    <property type="component" value="Unassembled WGS sequence"/>
</dbReference>
<organism evidence="5 6">
    <name type="scientific">Coprinopsis cinerea (strain Okayama-7 / 130 / ATCC MYA-4618 / FGSC 9003)</name>
    <name type="common">Inky cap fungus</name>
    <name type="synonym">Hormographiella aspergillata</name>
    <dbReference type="NCBI Taxonomy" id="240176"/>
    <lineage>
        <taxon>Eukaryota</taxon>
        <taxon>Fungi</taxon>
        <taxon>Dikarya</taxon>
        <taxon>Basidiomycota</taxon>
        <taxon>Agaricomycotina</taxon>
        <taxon>Agaricomycetes</taxon>
        <taxon>Agaricomycetidae</taxon>
        <taxon>Agaricales</taxon>
        <taxon>Agaricineae</taxon>
        <taxon>Psathyrellaceae</taxon>
        <taxon>Coprinopsis</taxon>
    </lineage>
</organism>
<dbReference type="KEGG" id="cci:CC1G_06684"/>
<dbReference type="CDD" id="cd00118">
    <property type="entry name" value="LysM"/>
    <property type="match status" value="2"/>
</dbReference>
<keyword evidence="2" id="KW-0843">Virulence</keyword>
<gene>
    <name evidence="5" type="ORF">CC1G_06684</name>
</gene>
<dbReference type="InterPro" id="IPR052210">
    <property type="entry name" value="LysM1-like"/>
</dbReference>
<dbReference type="AlphaFoldDB" id="A8P807"/>
<feature type="domain" description="LysM" evidence="4">
    <location>
        <begin position="84"/>
        <end position="130"/>
    </location>
</feature>
<protein>
    <recommendedName>
        <fullName evidence="4">LysM domain-containing protein</fullName>
    </recommendedName>
</protein>